<dbReference type="PANTHER" id="PTHR22954:SF3">
    <property type="entry name" value="PROTEIN CBG08539"/>
    <property type="match status" value="1"/>
</dbReference>
<keyword evidence="1" id="KW-1185">Reference proteome</keyword>
<dbReference type="STRING" id="70415.A0A5S6QYX0"/>
<name>A0A5S6QYX0_TRIMR</name>
<dbReference type="Pfam" id="PF03564">
    <property type="entry name" value="DUF1759"/>
    <property type="match status" value="1"/>
</dbReference>
<dbReference type="WBParaSite" id="TMUE_3000012450.1">
    <property type="protein sequence ID" value="TMUE_3000012450.1"/>
    <property type="gene ID" value="WBGene00290575"/>
</dbReference>
<dbReference type="Proteomes" id="UP000046395">
    <property type="component" value="Unassembled WGS sequence"/>
</dbReference>
<proteinExistence type="predicted"/>
<organism evidence="1 2">
    <name type="scientific">Trichuris muris</name>
    <name type="common">Mouse whipworm</name>
    <dbReference type="NCBI Taxonomy" id="70415"/>
    <lineage>
        <taxon>Eukaryota</taxon>
        <taxon>Metazoa</taxon>
        <taxon>Ecdysozoa</taxon>
        <taxon>Nematoda</taxon>
        <taxon>Enoplea</taxon>
        <taxon>Dorylaimia</taxon>
        <taxon>Trichinellida</taxon>
        <taxon>Trichuridae</taxon>
        <taxon>Trichuris</taxon>
    </lineage>
</organism>
<protein>
    <submittedName>
        <fullName evidence="2">Uncharacterized protein</fullName>
    </submittedName>
</protein>
<reference evidence="2" key="1">
    <citation type="submission" date="2019-12" db="UniProtKB">
        <authorList>
            <consortium name="WormBaseParasite"/>
        </authorList>
    </citation>
    <scope>IDENTIFICATION</scope>
</reference>
<dbReference type="InterPro" id="IPR005312">
    <property type="entry name" value="DUF1759"/>
</dbReference>
<evidence type="ECO:0000313" key="2">
    <source>
        <dbReference type="WBParaSite" id="TMUE_3000012450.1"/>
    </source>
</evidence>
<accession>A0A5S6QYX0</accession>
<dbReference type="PANTHER" id="PTHR22954">
    <property type="entry name" value="RETROVIRAL PROTEASE-RELATED"/>
    <property type="match status" value="1"/>
</dbReference>
<evidence type="ECO:0000313" key="1">
    <source>
        <dbReference type="Proteomes" id="UP000046395"/>
    </source>
</evidence>
<sequence>MTEQLKRSRAGLKGRVTFLMRELAEAMATRKEPYLVEDMEVSLNGYVARAKEIQEELERRLTDDDQLSDEVTSWMKFESEVRQIHTEVRKYLEDTGKKAESTKGSDVISYPGPLTGPLLPKWNLPTFDGNVLEFTAFWDQYEAGVHSRTDLNDVTKLVYLRSALSGNALKAVEGFSVTNANYSAVVDALKLRFGRPRAIIECHIKCLLALGRAATCAERWQRSIMTRAWDICLPGTY</sequence>
<dbReference type="AlphaFoldDB" id="A0A5S6QYX0"/>